<dbReference type="RefSeq" id="WP_081127743.1">
    <property type="nucleotide sequence ID" value="NZ_DAHXOC010000043.1"/>
</dbReference>
<accession>A0A4S3KHC1</accession>
<reference evidence="3 4" key="1">
    <citation type="submission" date="2017-02" db="EMBL/GenBank/DDBJ databases">
        <title>Whole genome sequencing of Metallibacterium scheffleri DSM 24874 (T).</title>
        <authorList>
            <person name="Kumar S."/>
            <person name="Patil P."/>
            <person name="Patil P.B."/>
        </authorList>
    </citation>
    <scope>NUCLEOTIDE SEQUENCE [LARGE SCALE GENOMIC DNA]</scope>
    <source>
        <strain evidence="3 4">DSM 24874</strain>
    </source>
</reference>
<gene>
    <name evidence="3" type="ORF">B1806_13605</name>
</gene>
<dbReference type="InterPro" id="IPR032030">
    <property type="entry name" value="YscD_cytoplasmic_dom"/>
</dbReference>
<dbReference type="Proteomes" id="UP000307749">
    <property type="component" value="Unassembled WGS sequence"/>
</dbReference>
<organism evidence="3 4">
    <name type="scientific">Metallibacterium scheffleri</name>
    <dbReference type="NCBI Taxonomy" id="993689"/>
    <lineage>
        <taxon>Bacteria</taxon>
        <taxon>Pseudomonadati</taxon>
        <taxon>Pseudomonadota</taxon>
        <taxon>Gammaproteobacteria</taxon>
        <taxon>Lysobacterales</taxon>
        <taxon>Rhodanobacteraceae</taxon>
        <taxon>Metallibacterium</taxon>
    </lineage>
</organism>
<keyword evidence="1" id="KW-1133">Transmembrane helix</keyword>
<evidence type="ECO:0000313" key="3">
    <source>
        <dbReference type="EMBL" id="THD08097.1"/>
    </source>
</evidence>
<dbReference type="InterPro" id="IPR008984">
    <property type="entry name" value="SMAD_FHA_dom_sf"/>
</dbReference>
<dbReference type="SUPFAM" id="SSF49879">
    <property type="entry name" value="SMAD/FHA domain"/>
    <property type="match status" value="1"/>
</dbReference>
<keyword evidence="1" id="KW-0812">Transmembrane</keyword>
<dbReference type="STRING" id="993689.GCA_002077135_02230"/>
<dbReference type="AlphaFoldDB" id="A0A4S3KHC1"/>
<name>A0A4S3KHC1_9GAMM</name>
<sequence>MRIAILAPEKIEFSSAAASITLGSSAGDDIVLAGEGVAAAHARLSLDARGYVLEVGAAVAPIHVNARPVRERALLHAGDQISIGAAQVLLLGEHVCEACPDDAEPDTEVPPGALSLRGIGGSRSGAALSVAPTLELGADGLPAGLGANAGSLRVFCVQGRPAMLCRDLPMAAWPRINGHVAACAWLHDGDQISIGAQRYLVDAPPDAARHDAVDAFIPAEAARPEDTAGPRREVWWLLLTAAVIALVLALLLAIRH</sequence>
<feature type="domain" description="YscD cytoplasmic" evidence="2">
    <location>
        <begin position="17"/>
        <end position="90"/>
    </location>
</feature>
<dbReference type="EMBL" id="MWQO01000052">
    <property type="protein sequence ID" value="THD08097.1"/>
    <property type="molecule type" value="Genomic_DNA"/>
</dbReference>
<comment type="caution">
    <text evidence="3">The sequence shown here is derived from an EMBL/GenBank/DDBJ whole genome shotgun (WGS) entry which is preliminary data.</text>
</comment>
<protein>
    <recommendedName>
        <fullName evidence="2">YscD cytoplasmic domain-containing protein</fullName>
    </recommendedName>
</protein>
<evidence type="ECO:0000259" key="2">
    <source>
        <dbReference type="Pfam" id="PF16697"/>
    </source>
</evidence>
<dbReference type="Pfam" id="PF16697">
    <property type="entry name" value="Yop-YscD_cpl"/>
    <property type="match status" value="1"/>
</dbReference>
<dbReference type="Gene3D" id="2.60.200.20">
    <property type="match status" value="1"/>
</dbReference>
<evidence type="ECO:0000256" key="1">
    <source>
        <dbReference type="SAM" id="Phobius"/>
    </source>
</evidence>
<keyword evidence="1" id="KW-0472">Membrane</keyword>
<dbReference type="CDD" id="cd00060">
    <property type="entry name" value="FHA"/>
    <property type="match status" value="1"/>
</dbReference>
<dbReference type="OrthoDB" id="5801518at2"/>
<keyword evidence="4" id="KW-1185">Reference proteome</keyword>
<proteinExistence type="predicted"/>
<evidence type="ECO:0000313" key="4">
    <source>
        <dbReference type="Proteomes" id="UP000307749"/>
    </source>
</evidence>
<feature type="transmembrane region" description="Helical" evidence="1">
    <location>
        <begin position="234"/>
        <end position="254"/>
    </location>
</feature>